<dbReference type="EMBL" id="VCQV01000056">
    <property type="protein sequence ID" value="TWP32844.1"/>
    <property type="molecule type" value="Genomic_DNA"/>
</dbReference>
<dbReference type="AlphaFoldDB" id="A0A563DT20"/>
<dbReference type="RefSeq" id="WP_146320988.1">
    <property type="nucleotide sequence ID" value="NZ_VCQV01000056.1"/>
</dbReference>
<evidence type="ECO:0000313" key="2">
    <source>
        <dbReference type="EMBL" id="TWP32844.1"/>
    </source>
</evidence>
<evidence type="ECO:0000256" key="1">
    <source>
        <dbReference type="SAM" id="MobiDB-lite"/>
    </source>
</evidence>
<feature type="region of interest" description="Disordered" evidence="1">
    <location>
        <begin position="486"/>
        <end position="505"/>
    </location>
</feature>
<reference evidence="2 3" key="2">
    <citation type="submission" date="2019-08" db="EMBL/GenBank/DDBJ databases">
        <title>Jejuicoccus antrihumi gen. nov., sp. nov., a new member of the family Dermacoccaceae isolated from a cave.</title>
        <authorList>
            <person name="Schumann P."/>
            <person name="Kim I.S."/>
        </authorList>
    </citation>
    <scope>NUCLEOTIDE SEQUENCE [LARGE SCALE GENOMIC DNA]</scope>
    <source>
        <strain evidence="2 3">C5-26</strain>
    </source>
</reference>
<protein>
    <submittedName>
        <fullName evidence="2">Uncharacterized protein</fullName>
    </submittedName>
</protein>
<gene>
    <name evidence="2" type="ORF">FGL98_23225</name>
</gene>
<organism evidence="2 3">
    <name type="scientific">Leekyejoonella antrihumi</name>
    <dbReference type="NCBI Taxonomy" id="1660198"/>
    <lineage>
        <taxon>Bacteria</taxon>
        <taxon>Bacillati</taxon>
        <taxon>Actinomycetota</taxon>
        <taxon>Actinomycetes</taxon>
        <taxon>Micrococcales</taxon>
        <taxon>Dermacoccaceae</taxon>
        <taxon>Leekyejoonella</taxon>
    </lineage>
</organism>
<name>A0A563DT20_9MICO</name>
<reference evidence="2 3" key="1">
    <citation type="submission" date="2019-05" db="EMBL/GenBank/DDBJ databases">
        <authorList>
            <person name="Lee S.D."/>
        </authorList>
    </citation>
    <scope>NUCLEOTIDE SEQUENCE [LARGE SCALE GENOMIC DNA]</scope>
    <source>
        <strain evidence="2 3">C5-26</strain>
    </source>
</reference>
<sequence length="505" mass="52571">MSGDRQWQAAGPAPIAARGTGLEVWVGWLLRAHRVAAHPGPPTSAFVARLAEAGYRADARSVSCCESGQTGASEALIAAYERVLGLPPGQLTSVCEGARYTLTGQLPAAIDLSRGETINRLEDVDARITAGTATGADWLMLATLLDGSYPVMLPPTWARRWIGRLLAEMVRSVRSARTTRRQALCHLVRNPQTRAAVVDVVFEHVATPGAPGLRVALGVLGAAATPELIDRLIATVAGGHGRARRGAAHALLTPIAHGRLTPEQNATLERGVLRICQYEPVEAAPAVMLASRVLPGLGAQAIRLVGQDPRPLCDRGFSGAGLATYLRAAADPAGAKDPILALLLHEVLTGSCPARRHRALVVLGASPYRSVLADAALDLTVTSADPVAVAAAGLVLPYLAGPAQQPALLDLLAGPLSAVHPGALRALAHGTGVPPWFGLRRHLNDPMTSPSAIYAAGMSAHPDLITAAAGAAPMRDAARWWVDHGPAIRDRPPDGPNLPDTAPTG</sequence>
<accession>A0A563DT20</accession>
<comment type="caution">
    <text evidence="2">The sequence shown here is derived from an EMBL/GenBank/DDBJ whole genome shotgun (WGS) entry which is preliminary data.</text>
</comment>
<dbReference type="Proteomes" id="UP000320244">
    <property type="component" value="Unassembled WGS sequence"/>
</dbReference>
<dbReference type="OrthoDB" id="3803328at2"/>
<evidence type="ECO:0000313" key="3">
    <source>
        <dbReference type="Proteomes" id="UP000320244"/>
    </source>
</evidence>
<keyword evidence="3" id="KW-1185">Reference proteome</keyword>
<proteinExistence type="predicted"/>